<dbReference type="Proteomes" id="UP000247780">
    <property type="component" value="Unassembled WGS sequence"/>
</dbReference>
<keyword evidence="4 8" id="KW-0540">Nuclease</keyword>
<keyword evidence="8" id="KW-0460">Magnesium</keyword>
<evidence type="ECO:0000313" key="11">
    <source>
        <dbReference type="EMBL" id="PXV77233.1"/>
    </source>
</evidence>
<comment type="subcellular location">
    <subcellularLocation>
        <location evidence="8">Cytoplasm</location>
    </subcellularLocation>
</comment>
<dbReference type="EC" id="3.1.26.3" evidence="8"/>
<dbReference type="SMART" id="SM00535">
    <property type="entry name" value="RIBOc"/>
    <property type="match status" value="1"/>
</dbReference>
<dbReference type="PROSITE" id="PS50137">
    <property type="entry name" value="DS_RBD"/>
    <property type="match status" value="1"/>
</dbReference>
<evidence type="ECO:0000256" key="7">
    <source>
        <dbReference type="ARBA" id="ARBA00022884"/>
    </source>
</evidence>
<feature type="binding site" evidence="8">
    <location>
        <position position="135"/>
    </location>
    <ligand>
        <name>Mg(2+)</name>
        <dbReference type="ChEBI" id="CHEBI:18420"/>
    </ligand>
</feature>
<keyword evidence="3 8" id="KW-0507">mRNA processing</keyword>
<dbReference type="EMBL" id="QICQ01000031">
    <property type="protein sequence ID" value="PXV77233.1"/>
    <property type="molecule type" value="Genomic_DNA"/>
</dbReference>
<comment type="similarity">
    <text evidence="2">Belongs to the ribonuclease III family.</text>
</comment>
<dbReference type="PROSITE" id="PS50142">
    <property type="entry name" value="RNASE_3_2"/>
    <property type="match status" value="1"/>
</dbReference>
<dbReference type="InterPro" id="IPR036389">
    <property type="entry name" value="RNase_III_sf"/>
</dbReference>
<keyword evidence="8" id="KW-0479">Metal-binding</keyword>
<feature type="active site" evidence="8">
    <location>
        <position position="135"/>
    </location>
</feature>
<evidence type="ECO:0000256" key="3">
    <source>
        <dbReference type="ARBA" id="ARBA00022664"/>
    </source>
</evidence>
<keyword evidence="8" id="KW-0963">Cytoplasm</keyword>
<protein>
    <recommendedName>
        <fullName evidence="8">Ribonuclease 3</fullName>
        <ecNumber evidence="8">3.1.26.3</ecNumber>
    </recommendedName>
    <alternativeName>
        <fullName evidence="8">Ribonuclease III</fullName>
        <shortName evidence="8">RNase III</shortName>
    </alternativeName>
</protein>
<keyword evidence="6 8" id="KW-0378">Hydrolase</keyword>
<comment type="function">
    <text evidence="8">Digests double-stranded RNA. Involved in the processing of primary rRNA transcript to yield the immediate precursors to the large and small rRNAs (23S and 16S). Processes some mRNAs, and tRNAs when they are encoded in the rRNA operon. Processes pre-crRNA and tracrRNA of type II CRISPR loci if present in the organism.</text>
</comment>
<evidence type="ECO:0000256" key="8">
    <source>
        <dbReference type="HAMAP-Rule" id="MF_00104"/>
    </source>
</evidence>
<gene>
    <name evidence="8" type="primary">rnc</name>
    <name evidence="11" type="ORF">C8R14_13114</name>
</gene>
<keyword evidence="8" id="KW-0819">tRNA processing</keyword>
<name>A0ABX5M4F4_9PROT</name>
<dbReference type="RefSeq" id="WP_110332615.1">
    <property type="nucleotide sequence ID" value="NZ_QICQ01000031.1"/>
</dbReference>
<reference evidence="11 12" key="1">
    <citation type="submission" date="2018-04" db="EMBL/GenBank/DDBJ databases">
        <title>Active sludge and wastewater microbial communities from Klosterneuburg, Austria.</title>
        <authorList>
            <person name="Wagner M."/>
        </authorList>
    </citation>
    <scope>NUCLEOTIDE SEQUENCE [LARGE SCALE GENOMIC DNA]</scope>
    <source>
        <strain evidence="11 12">Nm 57</strain>
    </source>
</reference>
<dbReference type="SUPFAM" id="SSF69065">
    <property type="entry name" value="RNase III domain-like"/>
    <property type="match status" value="1"/>
</dbReference>
<organism evidence="11 12">
    <name type="scientific">Nitrosomonas eutropha</name>
    <dbReference type="NCBI Taxonomy" id="916"/>
    <lineage>
        <taxon>Bacteria</taxon>
        <taxon>Pseudomonadati</taxon>
        <taxon>Pseudomonadota</taxon>
        <taxon>Betaproteobacteria</taxon>
        <taxon>Nitrosomonadales</taxon>
        <taxon>Nitrosomonadaceae</taxon>
        <taxon>Nitrosomonas</taxon>
    </lineage>
</organism>
<evidence type="ECO:0000259" key="10">
    <source>
        <dbReference type="PROSITE" id="PS50142"/>
    </source>
</evidence>
<dbReference type="CDD" id="cd00593">
    <property type="entry name" value="RIBOc"/>
    <property type="match status" value="1"/>
</dbReference>
<dbReference type="NCBIfam" id="TIGR02191">
    <property type="entry name" value="RNaseIII"/>
    <property type="match status" value="1"/>
</dbReference>
<keyword evidence="8" id="KW-0698">rRNA processing</keyword>
<evidence type="ECO:0000256" key="4">
    <source>
        <dbReference type="ARBA" id="ARBA00022722"/>
    </source>
</evidence>
<dbReference type="InterPro" id="IPR014720">
    <property type="entry name" value="dsRBD_dom"/>
</dbReference>
<feature type="domain" description="RNase III" evidence="10">
    <location>
        <begin position="24"/>
        <end position="146"/>
    </location>
</feature>
<dbReference type="InterPro" id="IPR000999">
    <property type="entry name" value="RNase_III_dom"/>
</dbReference>
<evidence type="ECO:0000256" key="2">
    <source>
        <dbReference type="ARBA" id="ARBA00010183"/>
    </source>
</evidence>
<evidence type="ECO:0000259" key="9">
    <source>
        <dbReference type="PROSITE" id="PS50137"/>
    </source>
</evidence>
<dbReference type="Pfam" id="PF14622">
    <property type="entry name" value="Ribonucleas_3_3"/>
    <property type="match status" value="1"/>
</dbReference>
<dbReference type="Gene3D" id="3.30.160.20">
    <property type="match status" value="1"/>
</dbReference>
<evidence type="ECO:0000313" key="12">
    <source>
        <dbReference type="Proteomes" id="UP000247780"/>
    </source>
</evidence>
<keyword evidence="12" id="KW-1185">Reference proteome</keyword>
<dbReference type="CDD" id="cd10845">
    <property type="entry name" value="DSRM_RNAse_III_family"/>
    <property type="match status" value="1"/>
</dbReference>
<proteinExistence type="inferred from homology"/>
<keyword evidence="8" id="KW-0699">rRNA-binding</keyword>
<comment type="cofactor">
    <cofactor evidence="8">
        <name>Mg(2+)</name>
        <dbReference type="ChEBI" id="CHEBI:18420"/>
    </cofactor>
</comment>
<comment type="catalytic activity">
    <reaction evidence="1 8">
        <text>Endonucleolytic cleavage to 5'-phosphomonoester.</text>
        <dbReference type="EC" id="3.1.26.3"/>
    </reaction>
</comment>
<dbReference type="Pfam" id="PF00035">
    <property type="entry name" value="dsrm"/>
    <property type="match status" value="1"/>
</dbReference>
<evidence type="ECO:0000256" key="6">
    <source>
        <dbReference type="ARBA" id="ARBA00022801"/>
    </source>
</evidence>
<sequence>MTRSKFTSQGIKSKHAKKLKKQDYTVFSQKLGYTFKQPDLLQEALTHRSLGFPNNERLEFLGGSVLNCAVSTLLFKRFLLLPEGDLTRLRANFVNQDALHQLASALGIGELILLGDGERKSGGHQRPSILANAMEAIIGAIYLESGFEKVDQVIVALYDPLLNQLDPDLFGKDPKTLLQEYLQSRKVDLPEYSTLLTRGDAHAQVFHVECVIPEFAIRTSGEGTSRRRAEQEAARRAYKLAVVRH</sequence>
<feature type="binding site" evidence="8">
    <location>
        <position position="59"/>
    </location>
    <ligand>
        <name>Mg(2+)</name>
        <dbReference type="ChEBI" id="CHEBI:18420"/>
    </ligand>
</feature>
<evidence type="ECO:0000256" key="1">
    <source>
        <dbReference type="ARBA" id="ARBA00000109"/>
    </source>
</evidence>
<dbReference type="PANTHER" id="PTHR11207">
    <property type="entry name" value="RIBONUCLEASE III"/>
    <property type="match status" value="1"/>
</dbReference>
<dbReference type="Gene3D" id="1.10.1520.10">
    <property type="entry name" value="Ribonuclease III domain"/>
    <property type="match status" value="1"/>
</dbReference>
<dbReference type="InterPro" id="IPR011907">
    <property type="entry name" value="RNase_III"/>
</dbReference>
<feature type="domain" description="DRBM" evidence="9">
    <location>
        <begin position="173"/>
        <end position="243"/>
    </location>
</feature>
<dbReference type="SUPFAM" id="SSF54768">
    <property type="entry name" value="dsRNA-binding domain-like"/>
    <property type="match status" value="1"/>
</dbReference>
<dbReference type="SMART" id="SM00358">
    <property type="entry name" value="DSRM"/>
    <property type="match status" value="1"/>
</dbReference>
<evidence type="ECO:0000256" key="5">
    <source>
        <dbReference type="ARBA" id="ARBA00022759"/>
    </source>
</evidence>
<keyword evidence="5 8" id="KW-0255">Endonuclease</keyword>
<comment type="caution">
    <text evidence="8">Lacks conserved residue(s) required for the propagation of feature annotation.</text>
</comment>
<keyword evidence="7 8" id="KW-0694">RNA-binding</keyword>
<comment type="subunit">
    <text evidence="8">Homodimer.</text>
</comment>
<dbReference type="PANTHER" id="PTHR11207:SF0">
    <property type="entry name" value="RIBONUCLEASE 3"/>
    <property type="match status" value="1"/>
</dbReference>
<feature type="binding site" evidence="8">
    <location>
        <position position="132"/>
    </location>
    <ligand>
        <name>Mg(2+)</name>
        <dbReference type="ChEBI" id="CHEBI:18420"/>
    </ligand>
</feature>
<comment type="caution">
    <text evidence="11">The sequence shown here is derived from an EMBL/GenBank/DDBJ whole genome shotgun (WGS) entry which is preliminary data.</text>
</comment>
<accession>A0ABX5M4F4</accession>
<dbReference type="HAMAP" id="MF_00104">
    <property type="entry name" value="RNase_III"/>
    <property type="match status" value="1"/>
</dbReference>